<dbReference type="Pfam" id="PF21788">
    <property type="entry name" value="TNP-like_GBD"/>
    <property type="match status" value="1"/>
</dbReference>
<dbReference type="Pfam" id="PF21789">
    <property type="entry name" value="TNP-like_RNaseH_C"/>
    <property type="match status" value="1"/>
</dbReference>
<reference evidence="5" key="2">
    <citation type="journal article" date="2023" name="BMC Genomics">
        <title>Pest status, molecular evolution, and epigenetic factors derived from the genome assembly of Frankliniella fusca, a thysanopteran phytovirus vector.</title>
        <authorList>
            <person name="Catto M.A."/>
            <person name="Labadie P.E."/>
            <person name="Jacobson A.L."/>
            <person name="Kennedy G.G."/>
            <person name="Srinivasan R."/>
            <person name="Hunt B.G."/>
        </authorList>
    </citation>
    <scope>NUCLEOTIDE SEQUENCE</scope>
    <source>
        <strain evidence="5">PL_HMW_Pooled</strain>
    </source>
</reference>
<feature type="region of interest" description="Disordered" evidence="1">
    <location>
        <begin position="633"/>
        <end position="662"/>
    </location>
</feature>
<gene>
    <name evidence="5" type="ORF">KUF71_000674</name>
</gene>
<dbReference type="PANTHER" id="PTHR47577:SF2">
    <property type="entry name" value="THAP DOMAIN CONTAINING 9"/>
    <property type="match status" value="1"/>
</dbReference>
<dbReference type="InterPro" id="IPR048366">
    <property type="entry name" value="TNP-like_GBD"/>
</dbReference>
<keyword evidence="6" id="KW-1185">Reference proteome</keyword>
<feature type="domain" description="Transposable element P transposase-like RNase H C-terminal" evidence="4">
    <location>
        <begin position="724"/>
        <end position="757"/>
    </location>
</feature>
<organism evidence="5 6">
    <name type="scientific">Frankliniella fusca</name>
    <dbReference type="NCBI Taxonomy" id="407009"/>
    <lineage>
        <taxon>Eukaryota</taxon>
        <taxon>Metazoa</taxon>
        <taxon>Ecdysozoa</taxon>
        <taxon>Arthropoda</taxon>
        <taxon>Hexapoda</taxon>
        <taxon>Insecta</taxon>
        <taxon>Pterygota</taxon>
        <taxon>Neoptera</taxon>
        <taxon>Paraneoptera</taxon>
        <taxon>Thysanoptera</taxon>
        <taxon>Terebrantia</taxon>
        <taxon>Thripoidea</taxon>
        <taxon>Thripidae</taxon>
        <taxon>Frankliniella</taxon>
    </lineage>
</organism>
<feature type="compositionally biased region" description="Polar residues" evidence="1">
    <location>
        <begin position="633"/>
        <end position="643"/>
    </location>
</feature>
<evidence type="ECO:0000313" key="6">
    <source>
        <dbReference type="Proteomes" id="UP001219518"/>
    </source>
</evidence>
<evidence type="ECO:0000313" key="5">
    <source>
        <dbReference type="EMBL" id="KAK3910096.1"/>
    </source>
</evidence>
<feature type="region of interest" description="Disordered" evidence="1">
    <location>
        <begin position="70"/>
        <end position="113"/>
    </location>
</feature>
<dbReference type="Pfam" id="PF21787">
    <property type="entry name" value="TNP-like_RNaseH_N"/>
    <property type="match status" value="1"/>
</dbReference>
<dbReference type="InterPro" id="IPR048365">
    <property type="entry name" value="TNP-like_RNaseH_N"/>
</dbReference>
<evidence type="ECO:0000259" key="3">
    <source>
        <dbReference type="Pfam" id="PF21788"/>
    </source>
</evidence>
<feature type="compositionally biased region" description="Basic and acidic residues" evidence="1">
    <location>
        <begin position="507"/>
        <end position="518"/>
    </location>
</feature>
<name>A0AAE1GWJ2_9NEOP</name>
<evidence type="ECO:0000259" key="2">
    <source>
        <dbReference type="Pfam" id="PF21787"/>
    </source>
</evidence>
<comment type="caution">
    <text evidence="5">The sequence shown here is derived from an EMBL/GenBank/DDBJ whole genome shotgun (WGS) entry which is preliminary data.</text>
</comment>
<feature type="domain" description="Transposable element P transposase-like RNase H" evidence="2">
    <location>
        <begin position="349"/>
        <end position="488"/>
    </location>
</feature>
<proteinExistence type="predicted"/>
<dbReference type="InterPro" id="IPR048367">
    <property type="entry name" value="TNP-like_RNaseH_C"/>
</dbReference>
<feature type="region of interest" description="Disordered" evidence="1">
    <location>
        <begin position="498"/>
        <end position="525"/>
    </location>
</feature>
<feature type="non-terminal residue" evidence="5">
    <location>
        <position position="1"/>
    </location>
</feature>
<dbReference type="Proteomes" id="UP001219518">
    <property type="component" value="Unassembled WGS sequence"/>
</dbReference>
<evidence type="ECO:0000259" key="4">
    <source>
        <dbReference type="Pfam" id="PF21789"/>
    </source>
</evidence>
<reference evidence="5" key="1">
    <citation type="submission" date="2021-07" db="EMBL/GenBank/DDBJ databases">
        <authorList>
            <person name="Catto M.A."/>
            <person name="Jacobson A."/>
            <person name="Kennedy G."/>
            <person name="Labadie P."/>
            <person name="Hunt B.G."/>
            <person name="Srinivasan R."/>
        </authorList>
    </citation>
    <scope>NUCLEOTIDE SEQUENCE</scope>
    <source>
        <strain evidence="5">PL_HMW_Pooled</strain>
        <tissue evidence="5">Head</tissue>
    </source>
</reference>
<accession>A0AAE1GWJ2</accession>
<feature type="domain" description="Transposable element P transposase-like GTP-binding insertion" evidence="3">
    <location>
        <begin position="585"/>
        <end position="634"/>
    </location>
</feature>
<sequence length="972" mass="109743">MPKRCVVYGCKNGYDSTLKESRANGTKGPSLFLPKKEQLEAWRKNIPVDPEKNSYKKPCCPAYLSSKLPKKRKNTNRQELSLTSAKRARRETNETENSDGGGCDGDGENTLTQDFETTTDTSFSSSLHNDPKQIKLPNSMWACVSNETSTVFVCLTNNIQVEKSVVFSKLTELHPFVTVNNVKIKIEKEVNSAEAVAAFLKEVSDLKSCPGSGINDTRSMKCLGIVHCLASGAHATRCMHCTKKRNAMARKLEDKVQQQMKKYDELKENQIKEILEKLPPRQQEAVKACIAAAKRKKPNGNRYTQQWIYECALLRIKSCCLYRKMLKDKTIALPSLRTLQRYLKKIQPSYGFIPSTFELLAKKKKKSAEMKEDEKHGCLLFDEMSITAALSFNKSRLGVEGVVQLGDHKPEELKDKPGDHGLVFMYKPFKGQWYQTIGAFLSKGAVDGPVLSKLCLEATALIEKAGFKVDMWVCDGAPWNRVMWTEMGIKNPFAYKRPSRAKKNANKSKEDNNSENQRDPVGLPHPCDSTRNIYMCSDFPHLIKRLKARVCPNEKGATRDLKTPDGLVKFSHWKAVVDADSEKGIQFFSKDVADAMEHYRGEGVKELADCAPTIAFIRRVNVLVDAMNANTPWDSIQKDSGSVTPPPEENSGQSQKNFKPKKSAREIIESFIDYLIKWHKLPGKVAEKIPSQTQFGLYVTLCSAIELSNYLINGIGFKYVMTKRMNQDALEHFFGAVRQACGCNTHPDPVQFIQIYRLLSVASLVKPPRGSNISGGEMLKSLLDTNDVLAAKDKGRQVQFEKELDSLLDEGEEIEAVEELLDKENEIDEKALRMFCGYVARKARRATVAKKCEECFNGLQNPESTHEDNSLIELSNGHLLKPSEPLYNLVFKLETIIVRTLKECELQEDILGVVITNAQQHHFTEVGCDTHKRDLTKALMRFYLTTRMIFACKQFNKKKNEDADRRKSIKSL</sequence>
<evidence type="ECO:0000256" key="1">
    <source>
        <dbReference type="SAM" id="MobiDB-lite"/>
    </source>
</evidence>
<protein>
    <submittedName>
        <fullName evidence="5">Transposable element P transposase</fullName>
    </submittedName>
</protein>
<dbReference type="PANTHER" id="PTHR47577">
    <property type="entry name" value="THAP DOMAIN-CONTAINING PROTEIN 6"/>
    <property type="match status" value="1"/>
</dbReference>
<dbReference type="EMBL" id="JAHWGI010000147">
    <property type="protein sequence ID" value="KAK3910096.1"/>
    <property type="molecule type" value="Genomic_DNA"/>
</dbReference>
<dbReference type="AlphaFoldDB" id="A0AAE1GWJ2"/>